<dbReference type="PROSITE" id="PS51257">
    <property type="entry name" value="PROKAR_LIPOPROTEIN"/>
    <property type="match status" value="1"/>
</dbReference>
<evidence type="ECO:0000256" key="2">
    <source>
        <dbReference type="SAM" id="SignalP"/>
    </source>
</evidence>
<feature type="region of interest" description="Disordered" evidence="1">
    <location>
        <begin position="242"/>
        <end position="359"/>
    </location>
</feature>
<dbReference type="Proteomes" id="UP001600941">
    <property type="component" value="Unassembled WGS sequence"/>
</dbReference>
<comment type="caution">
    <text evidence="3">The sequence shown here is derived from an EMBL/GenBank/DDBJ whole genome shotgun (WGS) entry which is preliminary data.</text>
</comment>
<feature type="compositionally biased region" description="Acidic residues" evidence="1">
    <location>
        <begin position="346"/>
        <end position="359"/>
    </location>
</feature>
<protein>
    <submittedName>
        <fullName evidence="3">Uncharacterized protein</fullName>
    </submittedName>
</protein>
<feature type="compositionally biased region" description="Low complexity" evidence="1">
    <location>
        <begin position="270"/>
        <end position="287"/>
    </location>
</feature>
<evidence type="ECO:0000313" key="4">
    <source>
        <dbReference type="Proteomes" id="UP001600941"/>
    </source>
</evidence>
<feature type="signal peptide" evidence="2">
    <location>
        <begin position="1"/>
        <end position="19"/>
    </location>
</feature>
<sequence>MIKKRGIVLAASMAVLLFAVTGLMGCSSKENDKSDKKTETREETGKEEKTDAKGDTAEKAAIETGKLEKMLPIFDSVIRFQAQSREPLEYSASDSKYVWGVLNRIITDYARVGDNGVDYTEDSSMKRVPSGVVKEYAQGLFAGIETLPELTADLEQEMGIESVENEYLFALGDQVEMTVSIQDYKEGTDGGWIVNVSSHYPYPASSDTPSAVSSFRIVENPYGGLFPYAVKEVISAAVPENAVSGEEQGEVSGEQENPSDTPETPDSENQESNSGEQEQPEQNGQDSDPADTDSDDDMSIDEYVEKYGEEKALEKYGEVPFNKYYLRPKEAREKMEEEEREKGTEEDSGSAEQNTDETQ</sequence>
<feature type="region of interest" description="Disordered" evidence="1">
    <location>
        <begin position="28"/>
        <end position="57"/>
    </location>
</feature>
<feature type="chain" id="PRO_5046064614" evidence="2">
    <location>
        <begin position="20"/>
        <end position="359"/>
    </location>
</feature>
<keyword evidence="4" id="KW-1185">Reference proteome</keyword>
<evidence type="ECO:0000313" key="3">
    <source>
        <dbReference type="EMBL" id="GAA6498059.1"/>
    </source>
</evidence>
<reference evidence="3 4" key="1">
    <citation type="submission" date="2024-04" db="EMBL/GenBank/DDBJ databases">
        <title>Defined microbial consortia suppress multidrug-resistant proinflammatory Enterobacteriaceae via ecological control.</title>
        <authorList>
            <person name="Furuichi M."/>
            <person name="Kawaguchi T."/>
            <person name="Pust M."/>
            <person name="Yasuma K."/>
            <person name="Plichta D."/>
            <person name="Hasegawa N."/>
            <person name="Ohya T."/>
            <person name="Bhattarai S."/>
            <person name="Sasajima S."/>
            <person name="Aoto Y."/>
            <person name="Tuganbaev T."/>
            <person name="Yaginuma M."/>
            <person name="Ueda M."/>
            <person name="Okahashi N."/>
            <person name="Amafuji K."/>
            <person name="Kiridooshi Y."/>
            <person name="Sugita K."/>
            <person name="Strazar M."/>
            <person name="Skelly A."/>
            <person name="Suda W."/>
            <person name="Hattori M."/>
            <person name="Nakamoto N."/>
            <person name="Caballero S."/>
            <person name="Norman J."/>
            <person name="Olle B."/>
            <person name="Tanoue T."/>
            <person name="Arita M."/>
            <person name="Bucci V."/>
            <person name="Atarashi K."/>
            <person name="Xavier R."/>
            <person name="Honda K."/>
        </authorList>
    </citation>
    <scope>NUCLEOTIDE SEQUENCE [LARGE SCALE GENOMIC DNA]</scope>
    <source>
        <strain evidence="4">k34-0107-D12</strain>
    </source>
</reference>
<keyword evidence="2" id="KW-0732">Signal</keyword>
<feature type="compositionally biased region" description="Basic and acidic residues" evidence="1">
    <location>
        <begin position="303"/>
        <end position="317"/>
    </location>
</feature>
<feature type="compositionally biased region" description="Basic and acidic residues" evidence="1">
    <location>
        <begin position="327"/>
        <end position="345"/>
    </location>
</feature>
<organism evidence="3 4">
    <name type="scientific">Blautia parvula</name>
    <dbReference type="NCBI Taxonomy" id="2877527"/>
    <lineage>
        <taxon>Bacteria</taxon>
        <taxon>Bacillati</taxon>
        <taxon>Bacillota</taxon>
        <taxon>Clostridia</taxon>
        <taxon>Lachnospirales</taxon>
        <taxon>Lachnospiraceae</taxon>
        <taxon>Blautia</taxon>
    </lineage>
</organism>
<evidence type="ECO:0000256" key="1">
    <source>
        <dbReference type="SAM" id="MobiDB-lite"/>
    </source>
</evidence>
<name>A0ABQ0BNE9_9FIRM</name>
<feature type="compositionally biased region" description="Acidic residues" evidence="1">
    <location>
        <begin position="288"/>
        <end position="302"/>
    </location>
</feature>
<dbReference type="EMBL" id="BAABZQ010000001">
    <property type="protein sequence ID" value="GAA6498059.1"/>
    <property type="molecule type" value="Genomic_DNA"/>
</dbReference>
<proteinExistence type="predicted"/>
<accession>A0ABQ0BNE9</accession>
<dbReference type="RefSeq" id="WP_033139200.1">
    <property type="nucleotide sequence ID" value="NZ_BAABZQ010000001.1"/>
</dbReference>
<feature type="compositionally biased region" description="Low complexity" evidence="1">
    <location>
        <begin position="243"/>
        <end position="256"/>
    </location>
</feature>
<feature type="compositionally biased region" description="Basic and acidic residues" evidence="1">
    <location>
        <begin position="29"/>
        <end position="57"/>
    </location>
</feature>
<gene>
    <name evidence="3" type="ORF">K340107D12_08750</name>
</gene>